<dbReference type="Pfam" id="PF00856">
    <property type="entry name" value="SET"/>
    <property type="match status" value="1"/>
</dbReference>
<evidence type="ECO:0000256" key="1">
    <source>
        <dbReference type="SAM" id="MobiDB-lite"/>
    </source>
</evidence>
<dbReference type="PROSITE" id="PS50280">
    <property type="entry name" value="SET"/>
    <property type="match status" value="1"/>
</dbReference>
<sequence>MKRGFLNTSKAKKQVDQPVLAQPDKNKTELTKLSHGVVPEAGFLPKGYQSPKIMIVETNPKNLDHSPDSYIFTTVPPMATGVNLVDAPGGWTECCISGHVKRVIYETPGFPRVPLSPPNGKSYRIGKADGKGLGMFATRPIRAGDLILDERPLLVCPNGLTIGSLLSLDILDTTALSDEQQRQIILHEWGKHIKIACDRMLPGNRKAFMELFNSHEHDGTGEIIGRIRTNGIQCNLKERPGAPLAYAAIYKDISRINHCCGPNAMWKWHINSFSLRIYATRDVGVGEEVTCAYCDTMAAAAERAASLAPYGIIPCKCSPSCSDEAKSKIADERRARFRSTPIVLKPPVAPPKAGKAKDGWAQPAIKLLQEMEEEGLEGTVPYAQTALQLFQVYSFLQDIEKALFYGYKMENMVKIENGEMPTAEVVKANNHYKSGGRWQTGLRVNVSFT</sequence>
<proteinExistence type="predicted"/>
<organism evidence="3 4">
    <name type="scientific">Collybiopsis luxurians FD-317 M1</name>
    <dbReference type="NCBI Taxonomy" id="944289"/>
    <lineage>
        <taxon>Eukaryota</taxon>
        <taxon>Fungi</taxon>
        <taxon>Dikarya</taxon>
        <taxon>Basidiomycota</taxon>
        <taxon>Agaricomycotina</taxon>
        <taxon>Agaricomycetes</taxon>
        <taxon>Agaricomycetidae</taxon>
        <taxon>Agaricales</taxon>
        <taxon>Marasmiineae</taxon>
        <taxon>Omphalotaceae</taxon>
        <taxon>Collybiopsis</taxon>
        <taxon>Collybiopsis luxurians</taxon>
    </lineage>
</organism>
<dbReference type="PANTHER" id="PTHR47332">
    <property type="entry name" value="SET DOMAIN-CONTAINING PROTEIN 5"/>
    <property type="match status" value="1"/>
</dbReference>
<evidence type="ECO:0000313" key="3">
    <source>
        <dbReference type="EMBL" id="KIK59025.1"/>
    </source>
</evidence>
<name>A0A0D0B6L3_9AGAR</name>
<dbReference type="AlphaFoldDB" id="A0A0D0B6L3"/>
<feature type="region of interest" description="Disordered" evidence="1">
    <location>
        <begin position="1"/>
        <end position="30"/>
    </location>
</feature>
<protein>
    <recommendedName>
        <fullName evidence="2">SET domain-containing protein</fullName>
    </recommendedName>
</protein>
<dbReference type="SUPFAM" id="SSF82199">
    <property type="entry name" value="SET domain"/>
    <property type="match status" value="1"/>
</dbReference>
<dbReference type="SMART" id="SM00317">
    <property type="entry name" value="SET"/>
    <property type="match status" value="1"/>
</dbReference>
<dbReference type="PANTHER" id="PTHR47332:SF4">
    <property type="entry name" value="SET DOMAIN-CONTAINING PROTEIN 5"/>
    <property type="match status" value="1"/>
</dbReference>
<gene>
    <name evidence="3" type="ORF">GYMLUDRAFT_202001</name>
</gene>
<dbReference type="OrthoDB" id="5945798at2759"/>
<dbReference type="InterPro" id="IPR046341">
    <property type="entry name" value="SET_dom_sf"/>
</dbReference>
<dbReference type="HOGENOM" id="CLU_028281_2_0_1"/>
<dbReference type="EMBL" id="KN834781">
    <property type="protein sequence ID" value="KIK59025.1"/>
    <property type="molecule type" value="Genomic_DNA"/>
</dbReference>
<evidence type="ECO:0000259" key="2">
    <source>
        <dbReference type="PROSITE" id="PS50280"/>
    </source>
</evidence>
<dbReference type="InterPro" id="IPR053185">
    <property type="entry name" value="SET_domain_protein"/>
</dbReference>
<feature type="domain" description="SET" evidence="2">
    <location>
        <begin position="118"/>
        <end position="294"/>
    </location>
</feature>
<evidence type="ECO:0000313" key="4">
    <source>
        <dbReference type="Proteomes" id="UP000053593"/>
    </source>
</evidence>
<reference evidence="3 4" key="1">
    <citation type="submission" date="2014-04" db="EMBL/GenBank/DDBJ databases">
        <title>Evolutionary Origins and Diversification of the Mycorrhizal Mutualists.</title>
        <authorList>
            <consortium name="DOE Joint Genome Institute"/>
            <consortium name="Mycorrhizal Genomics Consortium"/>
            <person name="Kohler A."/>
            <person name="Kuo A."/>
            <person name="Nagy L.G."/>
            <person name="Floudas D."/>
            <person name="Copeland A."/>
            <person name="Barry K.W."/>
            <person name="Cichocki N."/>
            <person name="Veneault-Fourrey C."/>
            <person name="LaButti K."/>
            <person name="Lindquist E.A."/>
            <person name="Lipzen A."/>
            <person name="Lundell T."/>
            <person name="Morin E."/>
            <person name="Murat C."/>
            <person name="Riley R."/>
            <person name="Ohm R."/>
            <person name="Sun H."/>
            <person name="Tunlid A."/>
            <person name="Henrissat B."/>
            <person name="Grigoriev I.V."/>
            <person name="Hibbett D.S."/>
            <person name="Martin F."/>
        </authorList>
    </citation>
    <scope>NUCLEOTIDE SEQUENCE [LARGE SCALE GENOMIC DNA]</scope>
    <source>
        <strain evidence="3 4">FD-317 M1</strain>
    </source>
</reference>
<dbReference type="InterPro" id="IPR001214">
    <property type="entry name" value="SET_dom"/>
</dbReference>
<accession>A0A0D0B6L3</accession>
<dbReference type="CDD" id="cd20071">
    <property type="entry name" value="SET_SMYD"/>
    <property type="match status" value="1"/>
</dbReference>
<dbReference type="Proteomes" id="UP000053593">
    <property type="component" value="Unassembled WGS sequence"/>
</dbReference>
<keyword evidence="4" id="KW-1185">Reference proteome</keyword>
<dbReference type="Gene3D" id="2.170.270.10">
    <property type="entry name" value="SET domain"/>
    <property type="match status" value="1"/>
</dbReference>